<feature type="region of interest" description="C-terminal hotdog fold" evidence="8">
    <location>
        <begin position="1116"/>
        <end position="1276"/>
    </location>
</feature>
<dbReference type="GO" id="GO:0004312">
    <property type="term" value="F:fatty acid synthase activity"/>
    <property type="evidence" value="ECO:0007669"/>
    <property type="project" value="TreeGrafter"/>
</dbReference>
<dbReference type="InterPro" id="IPR009081">
    <property type="entry name" value="PP-bd_ACP"/>
</dbReference>
<dbReference type="GO" id="GO:0031177">
    <property type="term" value="F:phosphopantetheine binding"/>
    <property type="evidence" value="ECO:0007669"/>
    <property type="project" value="InterPro"/>
</dbReference>
<dbReference type="Pfam" id="PF00550">
    <property type="entry name" value="PP-binding"/>
    <property type="match status" value="1"/>
</dbReference>
<dbReference type="Pfam" id="PF02801">
    <property type="entry name" value="Ketoacyl-synt_C"/>
    <property type="match status" value="1"/>
</dbReference>
<dbReference type="InterPro" id="IPR001227">
    <property type="entry name" value="Ac_transferase_dom_sf"/>
</dbReference>
<dbReference type="Gene3D" id="3.40.50.720">
    <property type="entry name" value="NAD(P)-binding Rossmann-like Domain"/>
    <property type="match status" value="2"/>
</dbReference>
<dbReference type="Pfam" id="PF21089">
    <property type="entry name" value="PKS_DH_N"/>
    <property type="match status" value="1"/>
</dbReference>
<feature type="domain" description="PKS/mFAS DH" evidence="11">
    <location>
        <begin position="951"/>
        <end position="1276"/>
    </location>
</feature>
<dbReference type="InterPro" id="IPR050091">
    <property type="entry name" value="PKS_NRPS_Biosynth_Enz"/>
</dbReference>
<keyword evidence="7" id="KW-0012">Acyltransferase</keyword>
<sequence length="2591" mass="285602">MESTIPYKPIAVIGMAGKFADEAENCEKLWEVLLQGKCTWQPFPRDRFNVDTHFHNNPERGGTFRAAGGHFFAEDLSRFEAGFFNISQAEAELMDPQHRLLLENVYHALENSGITQEQSKGTDTAVYVGCFSSDYGDMLNADPEQIQKHKILGVHNAILSNRISWFFDFKGTSVTVDTACSSSLIAVHMACQSLILGESNMAIASGVNIISYPNTMQDLSKLGALSPDGPCYSFDERANGYARGEGVGTVVLKKLSTAIRDGDKIRAVIRATAANQDGRTTGIFNPSTDAQGRLIRTTYETGAINMDQTGYIEAHGTGTSTGDPAELRAIASAFADRTSAHPLYIGSSKSALGHTESAAGILGLIKTVFSLESGLICPNVNLEKLNPAIRADEWRMEFPTTAVPWPKPGPRVASISSFGFGGTNAHVVICDAYHGTKKSGLEAVQLTRTDPACVDIAKLTDGQMAESKEFTPVNKRRLEPGTTVEDNDSHIFVISSFDQDGVQRQAKQLSHYISKHAPESHEDEFLRSLSYTLDCKRTQFGWRAACVAASVDELTDFLPKLLPTRRFASPAIGFVFTGQGSQWKGMGRGFIRFASYRESLQSATAFFKRLGATWSAIELLTDIDSDINDCLLSHPLCTALQVAVVDCLRGWNIVPHSVVGHSSGEIAAAYAAGAISRTAAWLIAFYRGPVSKATADKGATMMAVRATQRALINHMEACPSRDLTIAAFNSPTNYTISGSRNSLEGFKKRLESEGITAKWLNVQNAYHSPHMKSVVDDYIHLIQEVETQKGTMLSGFTPVKMISSVTGSEIQEDAIRTAEYWGKNLLSPVHFSSAIRTMCVGEEIGAIVEIGPHSTLKTSIIETLKDGNIEGIRYLNISTRNILTSTPCLQAVGSLWETGYPVNLAAMFDYLASFNVHLLTSLPPYSFNHSMIYWKESRLSRNYRFRKHPRSDLLGAPVNDWNPREPRWRNFFRVTESPWMADHVVSGKMIFPGVGYVAMAIEAAKQTADPEQPLRGFRLRDVHIHSALIIPDTAEGIETGFSLLPVMESIRTVSKPWKQFHIYSYREEQSEWRLHCTGQVALEYGGEKHVFDADHDKPFQQEQWERELNGGFARCRFPIDSGRLYDWAEDVGFSFGPKFRNMSQVKLSTPPYQGESAAKITVPDIARVVPGGSTYDHVAHPTTLDTLMHTCFGAIKSLKGLEAKLPMYLPNLFGEVWVSADISGDVGHEFMGHSRVRPLSHMTFQGNFAMAEKATSSVKAVLTDVEFVRVDTHPKHRHHAVCHAIVWKPDAESKFCGLEVNASENEPGLKSFERLELNAAIFIKRALTELERDKSSVVCPRHIDKYKAWMGHKCRDIEAGMHNCLDTSELNRYMGDQAAMYQLQEVTRCSSATGSLCVLMGRNLGKVLRQEMDPLELMFGEDLMNAVYDEFSRGGRLNDVLKQYLELLGHKCERLSILEVGGGTGATTIPVLNSLCPIGDGISQKTWKVEKLVFTDISPAFLEKAAARFKNWEDIIQYRMFDIERDPKQQGLEDEKFDMILAGNVIHATRNVGTTLQNLRSILKPQGRLVLHELIQPSMLTIPMIFGLLPGWWLSEDRNRQLGPLLDEAGWDRAFRDNGFMGVNHIFPDSANAGTHLSSILVARVASDGPVHLPHNSIAIVKLDPTTREQAISSHLADSLRQTYGSEACRVIPSNCVSESHMQDCLTIVVMDSAHQGWNNMTEDLWRSIRHLLVSCNKLLWISLHDADADPRYAICTGLIRTSRWEYFSPERNLVILDITMDTESSALALGATREVFDRQFITSTEHPNEEYKLEHGQLYTARLHGPRIVDDFLSIQDTDHPICEGIEHSFKSSEGRGVKLHSTTPNKRGGPIFVEDDDRRKPLGHLEVEVEIKAVGVNFRDLLTAMGQPVGLNIGIEGAGIVSAVGINAKKRLSEGDRVMILANPSKMGTVRTYCRTHCDLVVQIPEHVSFEVASALPVVASTVLHSLRDVARLSTGERILIHAGAGGTGQAAIRYAQAVGAVIFTTVSSQEKRQLLMNMYDIPENRIFYSRDGRFAERIKLATNNRGVDVVLNSLGGELLLLSWSCLAPLGRFIELGKRDIVDNGKLPMRPFAKGTTFTCVDISLLTSLDPARIGRLMSDGLDLYVQGKISVAAPLTVLEFSGISEALRRFQTGESKGKMVLVGSDNDKVPVLPPTNPPLCFPQSASYVIAGGVGGLGREIARWMAYRGARHLILLSRSGGDPESVIALVNDLETVGCEAVVVKCNIADRGAMNAALKEVRNLPPIKGCIQAAMELKDMALANMAAADFNAATSPKVQGSWNLHSILPSDMEFFIMLSSIAGIIGTRGAANYAAGNTFQDELARYRSHRGLPSCSIDLGVVASAGYVAENWKAKRNLSSRGSGELAGIRMEDFFRILEYCAHPGNPSCSSPESHQIIIGLDTEPIMDRTRDSDEMPGYQRSALWANIRGSNRESQALVSSSATRSRKEDACSQLNAADNWQSAVDTVVHCIQEKLSSMLCIPMAEIDPHRRLSDYGVDSLVAVEFRTWMNRSIGADIPVLEIVGSDNIDSVGRRAASLSEFVRDNLKDH</sequence>
<dbReference type="OrthoDB" id="329835at2759"/>
<dbReference type="InterPro" id="IPR049551">
    <property type="entry name" value="PKS_DH_C"/>
</dbReference>
<feature type="domain" description="Carrier" evidence="9">
    <location>
        <begin position="2504"/>
        <end position="2581"/>
    </location>
</feature>
<dbReference type="Pfam" id="PF13602">
    <property type="entry name" value="ADH_zinc_N_2"/>
    <property type="match status" value="1"/>
</dbReference>
<dbReference type="CDD" id="cd02440">
    <property type="entry name" value="AdoMet_MTases"/>
    <property type="match status" value="1"/>
</dbReference>
<protein>
    <submittedName>
        <fullName evidence="12">Uncharacterized protein</fullName>
    </submittedName>
</protein>
<dbReference type="InterPro" id="IPR014031">
    <property type="entry name" value="Ketoacyl_synth_C"/>
</dbReference>
<evidence type="ECO:0000256" key="4">
    <source>
        <dbReference type="ARBA" id="ARBA00022857"/>
    </source>
</evidence>
<dbReference type="Gene3D" id="3.40.366.10">
    <property type="entry name" value="Malonyl-Coenzyme A Acyl Carrier Protein, domain 2"/>
    <property type="match status" value="1"/>
</dbReference>
<dbReference type="Pfam" id="PF16197">
    <property type="entry name" value="KAsynt_C_assoc"/>
    <property type="match status" value="1"/>
</dbReference>
<dbReference type="SMART" id="SM00822">
    <property type="entry name" value="PKS_KR"/>
    <property type="match status" value="1"/>
</dbReference>
<dbReference type="Gene3D" id="3.40.47.10">
    <property type="match status" value="1"/>
</dbReference>
<dbReference type="SMART" id="SM00823">
    <property type="entry name" value="PKS_PP"/>
    <property type="match status" value="1"/>
</dbReference>
<feature type="domain" description="Ketosynthase family 3 (KS3)" evidence="10">
    <location>
        <begin position="7"/>
        <end position="431"/>
    </location>
</feature>
<evidence type="ECO:0000256" key="1">
    <source>
        <dbReference type="ARBA" id="ARBA00022450"/>
    </source>
</evidence>
<keyword evidence="1" id="KW-0596">Phosphopantetheine</keyword>
<evidence type="ECO:0000256" key="2">
    <source>
        <dbReference type="ARBA" id="ARBA00022553"/>
    </source>
</evidence>
<dbReference type="SMART" id="SM00825">
    <property type="entry name" value="PKS_KS"/>
    <property type="match status" value="1"/>
</dbReference>
<dbReference type="CDD" id="cd05195">
    <property type="entry name" value="enoyl_red"/>
    <property type="match status" value="1"/>
</dbReference>
<evidence type="ECO:0000313" key="12">
    <source>
        <dbReference type="EMBL" id="PYI09179.1"/>
    </source>
</evidence>
<dbReference type="GO" id="GO:0006633">
    <property type="term" value="P:fatty acid biosynthetic process"/>
    <property type="evidence" value="ECO:0007669"/>
    <property type="project" value="InterPro"/>
</dbReference>
<dbReference type="InterPro" id="IPR020806">
    <property type="entry name" value="PKS_PP-bd"/>
</dbReference>
<dbReference type="InterPro" id="IPR016036">
    <property type="entry name" value="Malonyl_transacylase_ACP-bd"/>
</dbReference>
<evidence type="ECO:0000259" key="10">
    <source>
        <dbReference type="PROSITE" id="PS52004"/>
    </source>
</evidence>
<dbReference type="InterPro" id="IPR036736">
    <property type="entry name" value="ACP-like_sf"/>
</dbReference>
<dbReference type="GO" id="GO:0004315">
    <property type="term" value="F:3-oxoacyl-[acyl-carrier-protein] synthase activity"/>
    <property type="evidence" value="ECO:0007669"/>
    <property type="project" value="InterPro"/>
</dbReference>
<dbReference type="SUPFAM" id="SSF50129">
    <property type="entry name" value="GroES-like"/>
    <property type="match status" value="1"/>
</dbReference>
<dbReference type="FunFam" id="3.40.50.720:FF:000209">
    <property type="entry name" value="Polyketide synthase Pks12"/>
    <property type="match status" value="1"/>
</dbReference>
<dbReference type="Gene3D" id="1.10.1200.10">
    <property type="entry name" value="ACP-like"/>
    <property type="match status" value="1"/>
</dbReference>
<reference evidence="12 13" key="1">
    <citation type="submission" date="2018-02" db="EMBL/GenBank/DDBJ databases">
        <title>The genomes of Aspergillus section Nigri reveals drivers in fungal speciation.</title>
        <authorList>
            <consortium name="DOE Joint Genome Institute"/>
            <person name="Vesth T.C."/>
            <person name="Nybo J."/>
            <person name="Theobald S."/>
            <person name="Brandl J."/>
            <person name="Frisvad J.C."/>
            <person name="Nielsen K.F."/>
            <person name="Lyhne E.K."/>
            <person name="Kogle M.E."/>
            <person name="Kuo A."/>
            <person name="Riley R."/>
            <person name="Clum A."/>
            <person name="Nolan M."/>
            <person name="Lipzen A."/>
            <person name="Salamov A."/>
            <person name="Henrissat B."/>
            <person name="Wiebenga A."/>
            <person name="De vries R.P."/>
            <person name="Grigoriev I.V."/>
            <person name="Mortensen U.H."/>
            <person name="Andersen M.R."/>
            <person name="Baker S.E."/>
        </authorList>
    </citation>
    <scope>NUCLEOTIDE SEQUENCE [LARGE SCALE GENOMIC DNA]</scope>
    <source>
        <strain evidence="12 13">CBS 121057</strain>
    </source>
</reference>
<dbReference type="SMART" id="SM00827">
    <property type="entry name" value="PKS_AT"/>
    <property type="match status" value="1"/>
</dbReference>
<evidence type="ECO:0000256" key="5">
    <source>
        <dbReference type="ARBA" id="ARBA00023002"/>
    </source>
</evidence>
<dbReference type="SUPFAM" id="SSF53335">
    <property type="entry name" value="S-adenosyl-L-methionine-dependent methyltransferases"/>
    <property type="match status" value="1"/>
</dbReference>
<dbReference type="Pfam" id="PF08242">
    <property type="entry name" value="Methyltransf_12"/>
    <property type="match status" value="1"/>
</dbReference>
<dbReference type="SUPFAM" id="SSF53901">
    <property type="entry name" value="Thiolase-like"/>
    <property type="match status" value="1"/>
</dbReference>
<dbReference type="Pfam" id="PF14765">
    <property type="entry name" value="PS-DH"/>
    <property type="match status" value="1"/>
</dbReference>
<dbReference type="EMBL" id="KZ826329">
    <property type="protein sequence ID" value="PYI09179.1"/>
    <property type="molecule type" value="Genomic_DNA"/>
</dbReference>
<dbReference type="InterPro" id="IPR013968">
    <property type="entry name" value="PKS_KR"/>
</dbReference>
<dbReference type="SUPFAM" id="SSF47336">
    <property type="entry name" value="ACP-like"/>
    <property type="match status" value="1"/>
</dbReference>
<feature type="region of interest" description="N-terminal hotdog fold" evidence="8">
    <location>
        <begin position="951"/>
        <end position="1087"/>
    </location>
</feature>
<dbReference type="InterPro" id="IPR049552">
    <property type="entry name" value="PKS_DH_N"/>
</dbReference>
<keyword evidence="13" id="KW-1185">Reference proteome</keyword>
<feature type="active site" description="Proton donor; for dehydratase activity" evidence="8">
    <location>
        <position position="1185"/>
    </location>
</feature>
<dbReference type="InterPro" id="IPR016035">
    <property type="entry name" value="Acyl_Trfase/lysoPLipase"/>
</dbReference>
<dbReference type="InterPro" id="IPR013217">
    <property type="entry name" value="Methyltransf_12"/>
</dbReference>
<dbReference type="Proteomes" id="UP000248423">
    <property type="component" value="Unassembled WGS sequence"/>
</dbReference>
<dbReference type="PROSITE" id="PS52004">
    <property type="entry name" value="KS3_2"/>
    <property type="match status" value="1"/>
</dbReference>
<dbReference type="InterPro" id="IPR020843">
    <property type="entry name" value="ER"/>
</dbReference>
<dbReference type="InterPro" id="IPR014030">
    <property type="entry name" value="Ketoacyl_synth_N"/>
</dbReference>
<dbReference type="GO" id="GO:1901336">
    <property type="term" value="P:lactone biosynthetic process"/>
    <property type="evidence" value="ECO:0007669"/>
    <property type="project" value="UniProtKB-ARBA"/>
</dbReference>
<dbReference type="STRING" id="1448318.A0A319F1R2"/>
<dbReference type="Gene3D" id="3.10.129.110">
    <property type="entry name" value="Polyketide synthase dehydratase"/>
    <property type="match status" value="1"/>
</dbReference>
<dbReference type="SMART" id="SM00829">
    <property type="entry name" value="PKS_ER"/>
    <property type="match status" value="1"/>
</dbReference>
<dbReference type="InterPro" id="IPR042104">
    <property type="entry name" value="PKS_dehydratase_sf"/>
</dbReference>
<dbReference type="InterPro" id="IPR018201">
    <property type="entry name" value="Ketoacyl_synth_AS"/>
</dbReference>
<keyword evidence="6" id="KW-0511">Multifunctional enzyme</keyword>
<dbReference type="Pfam" id="PF00698">
    <property type="entry name" value="Acyl_transf_1"/>
    <property type="match status" value="1"/>
</dbReference>
<dbReference type="Pfam" id="PF08659">
    <property type="entry name" value="KR"/>
    <property type="match status" value="1"/>
</dbReference>
<keyword evidence="3" id="KW-0808">Transferase</keyword>
<dbReference type="InterPro" id="IPR020807">
    <property type="entry name" value="PKS_DH"/>
</dbReference>
<evidence type="ECO:0000313" key="13">
    <source>
        <dbReference type="Proteomes" id="UP000248423"/>
    </source>
</evidence>
<dbReference type="GO" id="GO:0016491">
    <property type="term" value="F:oxidoreductase activity"/>
    <property type="evidence" value="ECO:0007669"/>
    <property type="project" value="UniProtKB-KW"/>
</dbReference>
<dbReference type="SUPFAM" id="SSF55048">
    <property type="entry name" value="Probable ACP-binding domain of malonyl-CoA ACP transacylase"/>
    <property type="match status" value="1"/>
</dbReference>
<dbReference type="PROSITE" id="PS50075">
    <property type="entry name" value="CARRIER"/>
    <property type="match status" value="1"/>
</dbReference>
<dbReference type="InterPro" id="IPR032821">
    <property type="entry name" value="PKS_assoc"/>
</dbReference>
<keyword evidence="5" id="KW-0560">Oxidoreductase</keyword>
<feature type="active site" description="Proton acceptor; for dehydratase activity" evidence="8">
    <location>
        <position position="983"/>
    </location>
</feature>
<dbReference type="Pfam" id="PF08240">
    <property type="entry name" value="ADH_N"/>
    <property type="match status" value="1"/>
</dbReference>
<dbReference type="InterPro" id="IPR029063">
    <property type="entry name" value="SAM-dependent_MTases_sf"/>
</dbReference>
<dbReference type="SUPFAM" id="SSF51735">
    <property type="entry name" value="NAD(P)-binding Rossmann-fold domains"/>
    <property type="match status" value="2"/>
</dbReference>
<dbReference type="InterPro" id="IPR014043">
    <property type="entry name" value="Acyl_transferase_dom"/>
</dbReference>
<dbReference type="PROSITE" id="PS52019">
    <property type="entry name" value="PKS_MFAS_DH"/>
    <property type="match status" value="1"/>
</dbReference>
<gene>
    <name evidence="12" type="ORF">BO78DRAFT_363301</name>
</gene>
<accession>A0A319F1R2</accession>
<dbReference type="InterPro" id="IPR011032">
    <property type="entry name" value="GroES-like_sf"/>
</dbReference>
<keyword evidence="2" id="KW-0597">Phosphoprotein</keyword>
<dbReference type="SUPFAM" id="SSF52151">
    <property type="entry name" value="FabD/lysophospholipase-like"/>
    <property type="match status" value="1"/>
</dbReference>
<evidence type="ECO:0000256" key="6">
    <source>
        <dbReference type="ARBA" id="ARBA00023268"/>
    </source>
</evidence>
<dbReference type="Gene3D" id="3.90.180.10">
    <property type="entry name" value="Medium-chain alcohol dehydrogenases, catalytic domain"/>
    <property type="match status" value="1"/>
</dbReference>
<proteinExistence type="predicted"/>
<evidence type="ECO:0000256" key="7">
    <source>
        <dbReference type="ARBA" id="ARBA00023315"/>
    </source>
</evidence>
<evidence type="ECO:0000259" key="9">
    <source>
        <dbReference type="PROSITE" id="PS50075"/>
    </source>
</evidence>
<dbReference type="CDD" id="cd00833">
    <property type="entry name" value="PKS"/>
    <property type="match status" value="1"/>
</dbReference>
<dbReference type="PANTHER" id="PTHR43775:SF29">
    <property type="entry name" value="ASPERFURANONE POLYKETIDE SYNTHASE AFOG-RELATED"/>
    <property type="match status" value="1"/>
</dbReference>
<dbReference type="InterPro" id="IPR049900">
    <property type="entry name" value="PKS_mFAS_DH"/>
</dbReference>
<dbReference type="PANTHER" id="PTHR43775">
    <property type="entry name" value="FATTY ACID SYNTHASE"/>
    <property type="match status" value="1"/>
</dbReference>
<dbReference type="InterPro" id="IPR013154">
    <property type="entry name" value="ADH-like_N"/>
</dbReference>
<keyword evidence="4" id="KW-0521">NADP</keyword>
<name>A0A319F1R2_ASPSB</name>
<dbReference type="InterPro" id="IPR016039">
    <property type="entry name" value="Thiolase-like"/>
</dbReference>
<dbReference type="Gene3D" id="3.40.50.150">
    <property type="entry name" value="Vaccinia Virus protein VP39"/>
    <property type="match status" value="1"/>
</dbReference>
<dbReference type="PROSITE" id="PS00606">
    <property type="entry name" value="KS3_1"/>
    <property type="match status" value="1"/>
</dbReference>
<dbReference type="InterPro" id="IPR057326">
    <property type="entry name" value="KR_dom"/>
</dbReference>
<dbReference type="SMART" id="SM00826">
    <property type="entry name" value="PKS_DH"/>
    <property type="match status" value="1"/>
</dbReference>
<organism evidence="12 13">
    <name type="scientific">Aspergillus sclerotiicarbonarius (strain CBS 121057 / IBT 28362)</name>
    <dbReference type="NCBI Taxonomy" id="1448318"/>
    <lineage>
        <taxon>Eukaryota</taxon>
        <taxon>Fungi</taxon>
        <taxon>Dikarya</taxon>
        <taxon>Ascomycota</taxon>
        <taxon>Pezizomycotina</taxon>
        <taxon>Eurotiomycetes</taxon>
        <taxon>Eurotiomycetidae</taxon>
        <taxon>Eurotiales</taxon>
        <taxon>Aspergillaceae</taxon>
        <taxon>Aspergillus</taxon>
        <taxon>Aspergillus subgen. Circumdati</taxon>
    </lineage>
</organism>
<dbReference type="InterPro" id="IPR020841">
    <property type="entry name" value="PKS_Beta-ketoAc_synthase_dom"/>
</dbReference>
<evidence type="ECO:0000259" key="11">
    <source>
        <dbReference type="PROSITE" id="PS52019"/>
    </source>
</evidence>
<dbReference type="Pfam" id="PF00109">
    <property type="entry name" value="ketoacyl-synt"/>
    <property type="match status" value="1"/>
</dbReference>
<dbReference type="GO" id="GO:0044550">
    <property type="term" value="P:secondary metabolite biosynthetic process"/>
    <property type="evidence" value="ECO:0007669"/>
    <property type="project" value="TreeGrafter"/>
</dbReference>
<evidence type="ECO:0000256" key="8">
    <source>
        <dbReference type="PROSITE-ProRule" id="PRU01363"/>
    </source>
</evidence>
<evidence type="ECO:0000256" key="3">
    <source>
        <dbReference type="ARBA" id="ARBA00022679"/>
    </source>
</evidence>
<dbReference type="InterPro" id="IPR036291">
    <property type="entry name" value="NAD(P)-bd_dom_sf"/>
</dbReference>
<dbReference type="VEuPathDB" id="FungiDB:BO78DRAFT_363301"/>